<dbReference type="HAMAP" id="MF_01151">
    <property type="entry name" value="GrpE"/>
    <property type="match status" value="1"/>
</dbReference>
<dbReference type="GO" id="GO:0000774">
    <property type="term" value="F:adenyl-nucleotide exchange factor activity"/>
    <property type="evidence" value="ECO:0007669"/>
    <property type="project" value="InterPro"/>
</dbReference>
<dbReference type="GO" id="GO:0005737">
    <property type="term" value="C:cytoplasm"/>
    <property type="evidence" value="ECO:0007669"/>
    <property type="project" value="UniProtKB-SubCell"/>
</dbReference>
<dbReference type="GO" id="GO:0051087">
    <property type="term" value="F:protein-folding chaperone binding"/>
    <property type="evidence" value="ECO:0007669"/>
    <property type="project" value="InterPro"/>
</dbReference>
<evidence type="ECO:0000256" key="4">
    <source>
        <dbReference type="RuleBase" id="RU000639"/>
    </source>
</evidence>
<dbReference type="GO" id="GO:0006457">
    <property type="term" value="P:protein folding"/>
    <property type="evidence" value="ECO:0007669"/>
    <property type="project" value="InterPro"/>
</dbReference>
<dbReference type="CDD" id="cd00446">
    <property type="entry name" value="GrpE"/>
    <property type="match status" value="1"/>
</dbReference>
<evidence type="ECO:0000256" key="5">
    <source>
        <dbReference type="RuleBase" id="RU004478"/>
    </source>
</evidence>
<dbReference type="RefSeq" id="WP_073072394.1">
    <property type="nucleotide sequence ID" value="NZ_FQXN01000002.1"/>
</dbReference>
<comment type="subunit">
    <text evidence="3">Homodimer.</text>
</comment>
<dbReference type="EMBL" id="FQXN01000002">
    <property type="protein sequence ID" value="SHH32981.1"/>
    <property type="molecule type" value="Genomic_DNA"/>
</dbReference>
<feature type="region of interest" description="Disordered" evidence="6">
    <location>
        <begin position="1"/>
        <end position="24"/>
    </location>
</feature>
<evidence type="ECO:0000256" key="2">
    <source>
        <dbReference type="ARBA" id="ARBA00023186"/>
    </source>
</evidence>
<evidence type="ECO:0000256" key="6">
    <source>
        <dbReference type="SAM" id="MobiDB-lite"/>
    </source>
</evidence>
<dbReference type="AlphaFoldDB" id="A0A1M5S3D9"/>
<sequence>MKKDLDSKKKTNEKNEVKVEKGQKVNNNEKKIKELKERIEELEKQLKDFENYARILKSQFENYKKDVAKEKEQITISTTGRIVEKFIPIIDDFKRAFVNAEEEIKNTKFFKGIELIYKNFMKVLKDLGLSELSVGEKFDPFEQEAVEKIMDEEKEEYTIIEVVEDGYKFRDRVIKPAKVKVTVKPRR</sequence>
<dbReference type="Proteomes" id="UP000242592">
    <property type="component" value="Unassembled WGS sequence"/>
</dbReference>
<dbReference type="InterPro" id="IPR009012">
    <property type="entry name" value="GrpE_head"/>
</dbReference>
<dbReference type="Gene3D" id="3.90.20.20">
    <property type="match status" value="1"/>
</dbReference>
<reference evidence="8" key="1">
    <citation type="submission" date="2016-11" db="EMBL/GenBank/DDBJ databases">
        <authorList>
            <person name="Varghese N."/>
            <person name="Submissions S."/>
        </authorList>
    </citation>
    <scope>NUCLEOTIDE SEQUENCE [LARGE SCALE GENOMIC DNA]</scope>
    <source>
        <strain evidence="8">DSM 15807</strain>
    </source>
</reference>
<evidence type="ECO:0000256" key="1">
    <source>
        <dbReference type="ARBA" id="ARBA00009054"/>
    </source>
</evidence>
<dbReference type="PANTHER" id="PTHR21237">
    <property type="entry name" value="GRPE PROTEIN"/>
    <property type="match status" value="1"/>
</dbReference>
<dbReference type="SUPFAM" id="SSF51064">
    <property type="entry name" value="Head domain of nucleotide exchange factor GrpE"/>
    <property type="match status" value="1"/>
</dbReference>
<comment type="subcellular location">
    <subcellularLocation>
        <location evidence="3">Cytoplasm</location>
    </subcellularLocation>
</comment>
<dbReference type="PRINTS" id="PR00773">
    <property type="entry name" value="GRPEPROTEIN"/>
</dbReference>
<dbReference type="Pfam" id="PF01025">
    <property type="entry name" value="GrpE"/>
    <property type="match status" value="1"/>
</dbReference>
<name>A0A1M5S3D9_9BACT</name>
<keyword evidence="3 4" id="KW-0346">Stress response</keyword>
<evidence type="ECO:0000313" key="7">
    <source>
        <dbReference type="EMBL" id="SHH32981.1"/>
    </source>
</evidence>
<comment type="function">
    <text evidence="3 4">Participates actively in the response to hyperosmotic and heat shock by preventing the aggregation of stress-denatured proteins, in association with DnaK and GrpE. It is the nucleotide exchange factor for DnaK and may function as a thermosensor. Unfolded proteins bind initially to DnaJ; upon interaction with the DnaJ-bound protein, DnaK hydrolyzes its bound ATP, resulting in the formation of a stable complex. GrpE releases ADP from DnaK; ATP binding to DnaK triggers the release of the substrate protein, thus completing the reaction cycle. Several rounds of ATP-dependent interactions between DnaJ, DnaK and GrpE are required for fully efficient folding.</text>
</comment>
<keyword evidence="3" id="KW-0963">Cytoplasm</keyword>
<dbReference type="OrthoDB" id="37628at2"/>
<organism evidence="7 8">
    <name type="scientific">Thermosipho atlanticus DSM 15807</name>
    <dbReference type="NCBI Taxonomy" id="1123380"/>
    <lineage>
        <taxon>Bacteria</taxon>
        <taxon>Thermotogati</taxon>
        <taxon>Thermotogota</taxon>
        <taxon>Thermotogae</taxon>
        <taxon>Thermotogales</taxon>
        <taxon>Fervidobacteriaceae</taxon>
        <taxon>Thermosipho</taxon>
    </lineage>
</organism>
<protein>
    <recommendedName>
        <fullName evidence="3 4">Protein GrpE</fullName>
    </recommendedName>
    <alternativeName>
        <fullName evidence="3">HSP-70 cofactor</fullName>
    </alternativeName>
</protein>
<keyword evidence="2 3" id="KW-0143">Chaperone</keyword>
<gene>
    <name evidence="3" type="primary">grpE</name>
    <name evidence="7" type="ORF">SAMN02745199_0778</name>
</gene>
<accession>A0A1M5S3D9</accession>
<proteinExistence type="inferred from homology"/>
<dbReference type="STRING" id="1123380.SAMN02745199_0778"/>
<dbReference type="GO" id="GO:0051082">
    <property type="term" value="F:unfolded protein binding"/>
    <property type="evidence" value="ECO:0007669"/>
    <property type="project" value="TreeGrafter"/>
</dbReference>
<dbReference type="PANTHER" id="PTHR21237:SF23">
    <property type="entry name" value="GRPE PROTEIN HOMOLOG, MITOCHONDRIAL"/>
    <property type="match status" value="1"/>
</dbReference>
<keyword evidence="8" id="KW-1185">Reference proteome</keyword>
<evidence type="ECO:0000313" key="8">
    <source>
        <dbReference type="Proteomes" id="UP000242592"/>
    </source>
</evidence>
<dbReference type="InterPro" id="IPR000740">
    <property type="entry name" value="GrpE"/>
</dbReference>
<dbReference type="GO" id="GO:0042803">
    <property type="term" value="F:protein homodimerization activity"/>
    <property type="evidence" value="ECO:0007669"/>
    <property type="project" value="InterPro"/>
</dbReference>
<comment type="similarity">
    <text evidence="1 3 5">Belongs to the GrpE family.</text>
</comment>
<dbReference type="Gene3D" id="2.30.22.10">
    <property type="entry name" value="Head domain of nucleotide exchange factor GrpE"/>
    <property type="match status" value="1"/>
</dbReference>
<evidence type="ECO:0000256" key="3">
    <source>
        <dbReference type="HAMAP-Rule" id="MF_01151"/>
    </source>
</evidence>
<dbReference type="InterPro" id="IPR013805">
    <property type="entry name" value="GrpE_CC"/>
</dbReference>
<dbReference type="PROSITE" id="PS01071">
    <property type="entry name" value="GRPE"/>
    <property type="match status" value="1"/>
</dbReference>
<dbReference type="SUPFAM" id="SSF58014">
    <property type="entry name" value="Coiled-coil domain of nucleotide exchange factor GrpE"/>
    <property type="match status" value="1"/>
</dbReference>